<comment type="caution">
    <text evidence="2">The sequence shown here is derived from an EMBL/GenBank/DDBJ whole genome shotgun (WGS) entry which is preliminary data.</text>
</comment>
<evidence type="ECO:0000313" key="3">
    <source>
        <dbReference type="Proteomes" id="UP000287651"/>
    </source>
</evidence>
<sequence>MSCRLGPEDMELSLEDKADLKRAGGSVRTLAESGPSRLSRVLRLGLIGQPRPDIRVPRRPIPYKDHPKLRVPRF</sequence>
<organism evidence="2 3">
    <name type="scientific">Ensete ventricosum</name>
    <name type="common">Abyssinian banana</name>
    <name type="synonym">Musa ensete</name>
    <dbReference type="NCBI Taxonomy" id="4639"/>
    <lineage>
        <taxon>Eukaryota</taxon>
        <taxon>Viridiplantae</taxon>
        <taxon>Streptophyta</taxon>
        <taxon>Embryophyta</taxon>
        <taxon>Tracheophyta</taxon>
        <taxon>Spermatophyta</taxon>
        <taxon>Magnoliopsida</taxon>
        <taxon>Liliopsida</taxon>
        <taxon>Zingiberales</taxon>
        <taxon>Musaceae</taxon>
        <taxon>Ensete</taxon>
    </lineage>
</organism>
<accession>A0A426X2K6</accession>
<feature type="region of interest" description="Disordered" evidence="1">
    <location>
        <begin position="55"/>
        <end position="74"/>
    </location>
</feature>
<proteinExistence type="predicted"/>
<dbReference type="EMBL" id="AMZH03028369">
    <property type="protein sequence ID" value="RRT33722.1"/>
    <property type="molecule type" value="Genomic_DNA"/>
</dbReference>
<dbReference type="AlphaFoldDB" id="A0A426X2K6"/>
<evidence type="ECO:0000313" key="2">
    <source>
        <dbReference type="EMBL" id="RRT33722.1"/>
    </source>
</evidence>
<name>A0A426X2K6_ENSVE</name>
<feature type="compositionally biased region" description="Basic and acidic residues" evidence="1">
    <location>
        <begin position="55"/>
        <end position="68"/>
    </location>
</feature>
<gene>
    <name evidence="2" type="ORF">B296_00054266</name>
</gene>
<protein>
    <submittedName>
        <fullName evidence="2">Uncharacterized protein</fullName>
    </submittedName>
</protein>
<evidence type="ECO:0000256" key="1">
    <source>
        <dbReference type="SAM" id="MobiDB-lite"/>
    </source>
</evidence>
<reference evidence="2 3" key="1">
    <citation type="journal article" date="2014" name="Agronomy (Basel)">
        <title>A Draft Genome Sequence for Ensete ventricosum, the Drought-Tolerant Tree Against Hunger.</title>
        <authorList>
            <person name="Harrison J."/>
            <person name="Moore K.A."/>
            <person name="Paszkiewicz K."/>
            <person name="Jones T."/>
            <person name="Grant M."/>
            <person name="Ambacheew D."/>
            <person name="Muzemil S."/>
            <person name="Studholme D.J."/>
        </authorList>
    </citation>
    <scope>NUCLEOTIDE SEQUENCE [LARGE SCALE GENOMIC DNA]</scope>
</reference>
<dbReference type="Proteomes" id="UP000287651">
    <property type="component" value="Unassembled WGS sequence"/>
</dbReference>